<dbReference type="Proteomes" id="UP000560000">
    <property type="component" value="Unassembled WGS sequence"/>
</dbReference>
<dbReference type="EMBL" id="JROI01000010">
    <property type="protein sequence ID" value="KGI77974.1"/>
    <property type="molecule type" value="Genomic_DNA"/>
</dbReference>
<comment type="caution">
    <text evidence="2">The sequence shown here is derived from an EMBL/GenBank/DDBJ whole genome shotgun (WGS) entry which is preliminary data.</text>
</comment>
<dbReference type="GO" id="GO:0005840">
    <property type="term" value="C:ribosome"/>
    <property type="evidence" value="ECO:0007669"/>
    <property type="project" value="UniProtKB-KW"/>
</dbReference>
<keyword evidence="4" id="KW-1185">Reference proteome</keyword>
<evidence type="ECO:0000313" key="5">
    <source>
        <dbReference type="Proteomes" id="UP000560000"/>
    </source>
</evidence>
<dbReference type="EMBL" id="JACHET010000001">
    <property type="protein sequence ID" value="MBB6183647.1"/>
    <property type="molecule type" value="Genomic_DNA"/>
</dbReference>
<evidence type="ECO:0000256" key="1">
    <source>
        <dbReference type="SAM" id="MobiDB-lite"/>
    </source>
</evidence>
<accession>A0A099CW67</accession>
<gene>
    <name evidence="3" type="ORF">HNQ86_000992</name>
    <name evidence="2" type="ORF">LF63_0106195</name>
</gene>
<evidence type="ECO:0000313" key="2">
    <source>
        <dbReference type="EMBL" id="KGI77974.1"/>
    </source>
</evidence>
<dbReference type="OrthoDB" id="3298842at2"/>
<feature type="compositionally biased region" description="Polar residues" evidence="1">
    <location>
        <begin position="85"/>
        <end position="94"/>
    </location>
</feature>
<reference evidence="3 5" key="2">
    <citation type="submission" date="2020-08" db="EMBL/GenBank/DDBJ databases">
        <title>Genomic Encyclopedia of Type Strains, Phase IV (KMG-IV): sequencing the most valuable type-strain genomes for metagenomic binning, comparative biology and taxonomic classification.</title>
        <authorList>
            <person name="Goeker M."/>
        </authorList>
    </citation>
    <scope>NUCLEOTIDE SEQUENCE [LARGE SCALE GENOMIC DNA]</scope>
    <source>
        <strain evidence="3 5">DSM 107085</strain>
    </source>
</reference>
<dbReference type="AlphaFoldDB" id="A0A099CW67"/>
<dbReference type="Gene3D" id="3.30.1390.10">
    <property type="match status" value="1"/>
</dbReference>
<sequence>MDLGFDPKWLIVALPLIVAAWKWLRSHNDTTLAPPAAPTTDADIQRLVDEGRTIEAIKAIRQKYGYGLQQAKTHFDALQARRSPRPNTDPTVSPANDADIQRLVRDGRAIEAIKAIREKHHCSLQQAKAYYDALRATQGRT</sequence>
<organism evidence="2 4">
    <name type="scientific">Oleiagrimonas soli</name>
    <dbReference type="NCBI Taxonomy" id="1543381"/>
    <lineage>
        <taxon>Bacteria</taxon>
        <taxon>Pseudomonadati</taxon>
        <taxon>Pseudomonadota</taxon>
        <taxon>Gammaproteobacteria</taxon>
        <taxon>Lysobacterales</taxon>
        <taxon>Rhodanobacteraceae</taxon>
        <taxon>Oleiagrimonas</taxon>
    </lineage>
</organism>
<dbReference type="STRING" id="1543381.LF63_0106195"/>
<dbReference type="InterPro" id="IPR014719">
    <property type="entry name" value="Ribosomal_bL12_C/ClpS-like"/>
</dbReference>
<proteinExistence type="predicted"/>
<dbReference type="HOGENOM" id="CLU_1823399_0_0_6"/>
<protein>
    <submittedName>
        <fullName evidence="3">Ribosomal protein L7/L12</fullName>
    </submittedName>
</protein>
<feature type="region of interest" description="Disordered" evidence="1">
    <location>
        <begin position="78"/>
        <end position="100"/>
    </location>
</feature>
<keyword evidence="3" id="KW-0689">Ribosomal protein</keyword>
<name>A0A099CW67_9GAMM</name>
<dbReference type="Proteomes" id="UP000029708">
    <property type="component" value="Unassembled WGS sequence"/>
</dbReference>
<keyword evidence="3" id="KW-0687">Ribonucleoprotein</keyword>
<reference evidence="2 4" key="1">
    <citation type="submission" date="2014-09" db="EMBL/GenBank/DDBJ databases">
        <title>Xanthomonadaceae 3.5X direct submission.</title>
        <authorList>
            <person name="Fang T."/>
            <person name="Wang H."/>
        </authorList>
    </citation>
    <scope>NUCLEOTIDE SEQUENCE [LARGE SCALE GENOMIC DNA]</scope>
    <source>
        <strain evidence="2 4">3.5X</strain>
    </source>
</reference>
<evidence type="ECO:0000313" key="4">
    <source>
        <dbReference type="Proteomes" id="UP000029708"/>
    </source>
</evidence>
<dbReference type="RefSeq" id="WP_043100387.1">
    <property type="nucleotide sequence ID" value="NZ_JACHET010000001.1"/>
</dbReference>
<evidence type="ECO:0000313" key="3">
    <source>
        <dbReference type="EMBL" id="MBB6183647.1"/>
    </source>
</evidence>